<evidence type="ECO:0000256" key="1">
    <source>
        <dbReference type="SAM" id="MobiDB-lite"/>
    </source>
</evidence>
<feature type="domain" description="DUF4062" evidence="3">
    <location>
        <begin position="6"/>
        <end position="94"/>
    </location>
</feature>
<dbReference type="Gene3D" id="3.40.50.300">
    <property type="entry name" value="P-loop containing nucleotide triphosphate hydrolases"/>
    <property type="match status" value="1"/>
</dbReference>
<dbReference type="Gene3D" id="1.25.40.10">
    <property type="entry name" value="Tetratricopeptide repeat domain"/>
    <property type="match status" value="2"/>
</dbReference>
<evidence type="ECO:0000313" key="5">
    <source>
        <dbReference type="Proteomes" id="UP001151002"/>
    </source>
</evidence>
<evidence type="ECO:0000313" key="4">
    <source>
        <dbReference type="EMBL" id="MCY1141965.1"/>
    </source>
</evidence>
<accession>A0ABT4B631</accession>
<feature type="compositionally biased region" description="Basic and acidic residues" evidence="1">
    <location>
        <begin position="788"/>
        <end position="805"/>
    </location>
</feature>
<dbReference type="EMBL" id="JAPNTZ010000010">
    <property type="protein sequence ID" value="MCY1141965.1"/>
    <property type="molecule type" value="Genomic_DNA"/>
</dbReference>
<dbReference type="SUPFAM" id="SSF48452">
    <property type="entry name" value="TPR-like"/>
    <property type="match status" value="2"/>
</dbReference>
<feature type="domain" description="NB-ARC" evidence="2">
    <location>
        <begin position="194"/>
        <end position="338"/>
    </location>
</feature>
<protein>
    <submittedName>
        <fullName evidence="4">FxSxx-COOH system tetratricopeptide repeat protein</fullName>
    </submittedName>
</protein>
<organism evidence="4 5">
    <name type="scientific">Paractinoplanes pyxinae</name>
    <dbReference type="NCBI Taxonomy" id="2997416"/>
    <lineage>
        <taxon>Bacteria</taxon>
        <taxon>Bacillati</taxon>
        <taxon>Actinomycetota</taxon>
        <taxon>Actinomycetes</taxon>
        <taxon>Micromonosporales</taxon>
        <taxon>Micromonosporaceae</taxon>
        <taxon>Paractinoplanes</taxon>
    </lineage>
</organism>
<sequence>MGDARRVFVSHTSELRRLPAGQSFVAAAESALAKAGDAVVDMAYFPAQDQTPMSVCRDAVASADLYVLIAGFRYGSPVRDHPELSYTELEFQAATELGRPRLVFLLADDMQGPRELFTDLRYGARQEAFRARLQVGTVVTKTVSSPAELETALLHALTALRDRSSGPAAGRRVWNIPARMVTFTGRDQLLAGLEEALGTRGSAVVHTVHGMGGVGKTTTAVEYAHRNAGRYDVAWWVDAEDPALIPDQLATLSRALRLSDTTDTAEVAVSRLLGDLHGRPRWLLIFDNAEDPRALHRFLPTGGPGHVLVTSRNPDWTWLATPLEVEMFSRPESIALLHQRMPSLPAADADRVAAALGDLPLAVAQAAGLMADTGLDVRSYLALVEQRSSEVLSRVLGGAYPLSVAASWTLAFDQLAADDPAALQLVTLLAWLAPDPVPRTLLTEHAGLLPAPLSEVAADPLHFAAVIGLLRRRGITRSDTGSILLHRIPAALLRDRTRAEQSDAGPWPERVIHLLTAAVPQKPWTNPTTWPAWQALLPHLLAATADDRISDAVGGDIAWLLGRAATYLSTRGETRAALSQFQRSHRLCREVFGNDHPDTLNSANNLATALRDLGRYEQARRLDEDTLAQRRQLFGGDHPDTLSAASNLANSLRSLGRHEQARRLDEDTLARSRRAMGDDHPNTLNSANGLANSLRHLGRYEQARRLDEDTFARSRRLLGDDHPDTLASANNLANSLRGLADYEQARQLLEETLTRSRRVLGDDHPNTLITAGNLVLNLRSLGRNKQARQLEEDTEARRRTAHSDR</sequence>
<dbReference type="InterPro" id="IPR027417">
    <property type="entry name" value="P-loop_NTPase"/>
</dbReference>
<dbReference type="NCBIfam" id="NF040586">
    <property type="entry name" value="FxSxx_TPR"/>
    <property type="match status" value="1"/>
</dbReference>
<dbReference type="Pfam" id="PF13424">
    <property type="entry name" value="TPR_12"/>
    <property type="match status" value="2"/>
</dbReference>
<feature type="region of interest" description="Disordered" evidence="1">
    <location>
        <begin position="786"/>
        <end position="805"/>
    </location>
</feature>
<keyword evidence="5" id="KW-1185">Reference proteome</keyword>
<dbReference type="SUPFAM" id="SSF52540">
    <property type="entry name" value="P-loop containing nucleoside triphosphate hydrolases"/>
    <property type="match status" value="1"/>
</dbReference>
<proteinExistence type="predicted"/>
<dbReference type="Pfam" id="PF13271">
    <property type="entry name" value="DUF4062"/>
    <property type="match status" value="1"/>
</dbReference>
<dbReference type="PANTHER" id="PTHR46082:SF6">
    <property type="entry name" value="AAA+ ATPASE DOMAIN-CONTAINING PROTEIN-RELATED"/>
    <property type="match status" value="1"/>
</dbReference>
<dbReference type="InterPro" id="IPR002182">
    <property type="entry name" value="NB-ARC"/>
</dbReference>
<reference evidence="4" key="1">
    <citation type="submission" date="2022-11" db="EMBL/GenBank/DDBJ databases">
        <authorList>
            <person name="Somphong A."/>
            <person name="Phongsopitanun W."/>
        </authorList>
    </citation>
    <scope>NUCLEOTIDE SEQUENCE</scope>
    <source>
        <strain evidence="4">Pm04-4</strain>
    </source>
</reference>
<dbReference type="PANTHER" id="PTHR46082">
    <property type="entry name" value="ATP/GTP-BINDING PROTEIN-RELATED"/>
    <property type="match status" value="1"/>
</dbReference>
<dbReference type="InterPro" id="IPR053137">
    <property type="entry name" value="NLR-like"/>
</dbReference>
<gene>
    <name evidence="4" type="primary">fxsT</name>
    <name evidence="4" type="ORF">OWR29_28565</name>
</gene>
<evidence type="ECO:0000259" key="3">
    <source>
        <dbReference type="Pfam" id="PF13271"/>
    </source>
</evidence>
<dbReference type="Pfam" id="PF00931">
    <property type="entry name" value="NB-ARC"/>
    <property type="match status" value="1"/>
</dbReference>
<comment type="caution">
    <text evidence="4">The sequence shown here is derived from an EMBL/GenBank/DDBJ whole genome shotgun (WGS) entry which is preliminary data.</text>
</comment>
<dbReference type="Pfam" id="PF13374">
    <property type="entry name" value="TPR_10"/>
    <property type="match status" value="1"/>
</dbReference>
<name>A0ABT4B631_9ACTN</name>
<dbReference type="InterPro" id="IPR011990">
    <property type="entry name" value="TPR-like_helical_dom_sf"/>
</dbReference>
<dbReference type="Proteomes" id="UP001151002">
    <property type="component" value="Unassembled WGS sequence"/>
</dbReference>
<dbReference type="RefSeq" id="WP_267566351.1">
    <property type="nucleotide sequence ID" value="NZ_JAPNTZ010000010.1"/>
</dbReference>
<evidence type="ECO:0000259" key="2">
    <source>
        <dbReference type="Pfam" id="PF00931"/>
    </source>
</evidence>
<dbReference type="InterPro" id="IPR025139">
    <property type="entry name" value="DUF4062"/>
</dbReference>